<proteinExistence type="predicted"/>
<reference evidence="2" key="1">
    <citation type="submission" date="2021-07" db="EMBL/GenBank/DDBJ databases">
        <authorList>
            <person name="Durling M."/>
        </authorList>
    </citation>
    <scope>NUCLEOTIDE SEQUENCE</scope>
</reference>
<name>A0A9N9Q5G8_9HELO</name>
<dbReference type="AlphaFoldDB" id="A0A9N9Q5G8"/>
<comment type="caution">
    <text evidence="2">The sequence shown here is derived from an EMBL/GenBank/DDBJ whole genome shotgun (WGS) entry which is preliminary data.</text>
</comment>
<accession>A0A9N9Q5G8</accession>
<evidence type="ECO:0000256" key="1">
    <source>
        <dbReference type="SAM" id="MobiDB-lite"/>
    </source>
</evidence>
<protein>
    <submittedName>
        <fullName evidence="2">Uncharacterized protein</fullName>
    </submittedName>
</protein>
<evidence type="ECO:0000313" key="2">
    <source>
        <dbReference type="EMBL" id="CAG8980505.1"/>
    </source>
</evidence>
<dbReference type="OrthoDB" id="10496945at2759"/>
<dbReference type="Proteomes" id="UP000701801">
    <property type="component" value="Unassembled WGS sequence"/>
</dbReference>
<sequence>MRFNVEDFEEFVTAREMEHAQAQIENESTRDKRFPRSLCQYTNIIKPGISAATIGSEVSSPSITSSSVSSDASSFDASSTNVASSSSSMINLTNKSRHFESKDLYDIPDLPIWKPKSCGQVRLEEQAPRYQIEEDLIALLYEVI</sequence>
<dbReference type="EMBL" id="CAJVRM010000394">
    <property type="protein sequence ID" value="CAG8980505.1"/>
    <property type="molecule type" value="Genomic_DNA"/>
</dbReference>
<gene>
    <name evidence="2" type="ORF">HYALB_00012615</name>
</gene>
<evidence type="ECO:0000313" key="3">
    <source>
        <dbReference type="Proteomes" id="UP000701801"/>
    </source>
</evidence>
<feature type="region of interest" description="Disordered" evidence="1">
    <location>
        <begin position="56"/>
        <end position="87"/>
    </location>
</feature>
<organism evidence="2 3">
    <name type="scientific">Hymenoscyphus albidus</name>
    <dbReference type="NCBI Taxonomy" id="595503"/>
    <lineage>
        <taxon>Eukaryota</taxon>
        <taxon>Fungi</taxon>
        <taxon>Dikarya</taxon>
        <taxon>Ascomycota</taxon>
        <taxon>Pezizomycotina</taxon>
        <taxon>Leotiomycetes</taxon>
        <taxon>Helotiales</taxon>
        <taxon>Helotiaceae</taxon>
        <taxon>Hymenoscyphus</taxon>
    </lineage>
</organism>
<keyword evidence="3" id="KW-1185">Reference proteome</keyword>